<name>A0A851GRZ8_9BACT</name>
<evidence type="ECO:0000256" key="1">
    <source>
        <dbReference type="SAM" id="MobiDB-lite"/>
    </source>
</evidence>
<accession>A0A851GRZ8</accession>
<sequence>MKSFTSFCCLLALIIAPACSKEEPTSQTGDDPSISEPKPQRYKQWHDICLSGKSKQIDAQIAKFEAQLKQDPKDYLAQVYLGSACALRSKASFWGPSKLRFLKRGQQLMDQAVEKAPNDHRVRMVRAIGSYKVPKKFNRRPLAIKDFNVLVPAANNRKNDLAINERQAILYYAYLTYKEADREEAAKVKAACHKLAPDSEYGKLTR</sequence>
<feature type="signal peptide" evidence="2">
    <location>
        <begin position="1"/>
        <end position="20"/>
    </location>
</feature>
<evidence type="ECO:0008006" key="5">
    <source>
        <dbReference type="Google" id="ProtNLM"/>
    </source>
</evidence>
<gene>
    <name evidence="3" type="ORF">HW115_18170</name>
</gene>
<evidence type="ECO:0000313" key="3">
    <source>
        <dbReference type="EMBL" id="NWK57550.1"/>
    </source>
</evidence>
<organism evidence="3 4">
    <name type="scientific">Oceaniferula marina</name>
    <dbReference type="NCBI Taxonomy" id="2748318"/>
    <lineage>
        <taxon>Bacteria</taxon>
        <taxon>Pseudomonadati</taxon>
        <taxon>Verrucomicrobiota</taxon>
        <taxon>Verrucomicrobiia</taxon>
        <taxon>Verrucomicrobiales</taxon>
        <taxon>Verrucomicrobiaceae</taxon>
        <taxon>Oceaniferula</taxon>
    </lineage>
</organism>
<proteinExistence type="predicted"/>
<evidence type="ECO:0000313" key="4">
    <source>
        <dbReference type="Proteomes" id="UP000557872"/>
    </source>
</evidence>
<evidence type="ECO:0000256" key="2">
    <source>
        <dbReference type="SAM" id="SignalP"/>
    </source>
</evidence>
<dbReference type="Proteomes" id="UP000557872">
    <property type="component" value="Unassembled WGS sequence"/>
</dbReference>
<protein>
    <recommendedName>
        <fullName evidence="5">Lipoprotein</fullName>
    </recommendedName>
</protein>
<comment type="caution">
    <text evidence="3">The sequence shown here is derived from an EMBL/GenBank/DDBJ whole genome shotgun (WGS) entry which is preliminary data.</text>
</comment>
<reference evidence="3 4" key="1">
    <citation type="submission" date="2020-07" db="EMBL/GenBank/DDBJ databases">
        <title>Roseicoccus Jingziensis gen. nov., sp. nov., isolated from coastal seawater.</title>
        <authorList>
            <person name="Feng X."/>
        </authorList>
    </citation>
    <scope>NUCLEOTIDE SEQUENCE [LARGE SCALE GENOMIC DNA]</scope>
    <source>
        <strain evidence="3 4">N1E253</strain>
    </source>
</reference>
<keyword evidence="2" id="KW-0732">Signal</keyword>
<dbReference type="AlphaFoldDB" id="A0A851GRZ8"/>
<feature type="region of interest" description="Disordered" evidence="1">
    <location>
        <begin position="22"/>
        <end position="41"/>
    </location>
</feature>
<dbReference type="EMBL" id="JACBAZ010000014">
    <property type="protein sequence ID" value="NWK57550.1"/>
    <property type="molecule type" value="Genomic_DNA"/>
</dbReference>
<dbReference type="RefSeq" id="WP_178934764.1">
    <property type="nucleotide sequence ID" value="NZ_JACBAZ010000014.1"/>
</dbReference>
<keyword evidence="4" id="KW-1185">Reference proteome</keyword>
<feature type="chain" id="PRO_5032851578" description="Lipoprotein" evidence="2">
    <location>
        <begin position="21"/>
        <end position="206"/>
    </location>
</feature>